<keyword evidence="5" id="KW-0460">Magnesium</keyword>
<evidence type="ECO:0000256" key="5">
    <source>
        <dbReference type="ARBA" id="ARBA00022842"/>
    </source>
</evidence>
<dbReference type="GO" id="GO:0005829">
    <property type="term" value="C:cytosol"/>
    <property type="evidence" value="ECO:0007669"/>
    <property type="project" value="TreeGrafter"/>
</dbReference>
<dbReference type="GO" id="GO:0019700">
    <property type="term" value="P:organic phosphonate catabolic process"/>
    <property type="evidence" value="ECO:0007669"/>
    <property type="project" value="InterPro"/>
</dbReference>
<dbReference type="GO" id="GO:0006281">
    <property type="term" value="P:DNA repair"/>
    <property type="evidence" value="ECO:0007669"/>
    <property type="project" value="TreeGrafter"/>
</dbReference>
<dbReference type="SFLD" id="SFLDG01129">
    <property type="entry name" value="C1.5:_HAD__Beta-PGM__Phosphata"/>
    <property type="match status" value="1"/>
</dbReference>
<dbReference type="NCBIfam" id="TIGR01422">
    <property type="entry name" value="phosphonatase"/>
    <property type="match status" value="1"/>
</dbReference>
<dbReference type="KEGG" id="rml:FF011L_37310"/>
<dbReference type="GO" id="GO:0046872">
    <property type="term" value="F:metal ion binding"/>
    <property type="evidence" value="ECO:0007669"/>
    <property type="project" value="UniProtKB-KW"/>
</dbReference>
<dbReference type="FunFam" id="1.10.150.240:FF:000006">
    <property type="entry name" value="Phosphonoacetaldehyde hydrolase"/>
    <property type="match status" value="1"/>
</dbReference>
<dbReference type="Proteomes" id="UP000320672">
    <property type="component" value="Chromosome"/>
</dbReference>
<protein>
    <recommendedName>
        <fullName evidence="9">phosphonoacetaldehyde hydrolase</fullName>
        <ecNumber evidence="9">3.11.1.1</ecNumber>
    </recommendedName>
</protein>
<sequence length="273" mass="29321">MSSQEVPQLKAVILDWAGTTIDFGSCAPASVFVEIFRQRGVDITAAQAREPMGRAKRDHIAAVAAMPEVDALWRAIHDGASITNDQIEAMYNDFLPLQKKTLGNHSQMIEGVCETIHWCREQGLKIGSTTGYTRELLQIVAAAAAEQGYVPDCALGVEDAPAGRPAPYLIYQAALQMEVFPLWRIVKVDDTVVGIEAGRNAGCWTVGVTRTGNGVGLSEAEWDGLGKPEQTEKIDAAAASLKQAGAHRIVESVADLVPVLIDFNDRLAAGELP</sequence>
<evidence type="ECO:0000256" key="2">
    <source>
        <dbReference type="ARBA" id="ARBA00011738"/>
    </source>
</evidence>
<dbReference type="SFLD" id="SFLDG01135">
    <property type="entry name" value="C1.5.6:_HAD__Beta-PGM__Phospha"/>
    <property type="match status" value="1"/>
</dbReference>
<evidence type="ECO:0000313" key="11">
    <source>
        <dbReference type="Proteomes" id="UP000320672"/>
    </source>
</evidence>
<comment type="catalytic activity">
    <reaction evidence="7">
        <text>phosphonoacetaldehyde + H2O = acetaldehyde + phosphate + H(+)</text>
        <dbReference type="Rhea" id="RHEA:18905"/>
        <dbReference type="ChEBI" id="CHEBI:15343"/>
        <dbReference type="ChEBI" id="CHEBI:15377"/>
        <dbReference type="ChEBI" id="CHEBI:15378"/>
        <dbReference type="ChEBI" id="CHEBI:43474"/>
        <dbReference type="ChEBI" id="CHEBI:58383"/>
        <dbReference type="EC" id="3.11.1.1"/>
    </reaction>
</comment>
<dbReference type="InterPro" id="IPR006323">
    <property type="entry name" value="Phosphonoacetald_hydro"/>
</dbReference>
<keyword evidence="6" id="KW-0704">Schiff base</keyword>
<evidence type="ECO:0000256" key="1">
    <source>
        <dbReference type="ARBA" id="ARBA00001946"/>
    </source>
</evidence>
<keyword evidence="4 10" id="KW-0378">Hydrolase</keyword>
<keyword evidence="3" id="KW-0479">Metal-binding</keyword>
<dbReference type="Gene3D" id="3.40.50.1000">
    <property type="entry name" value="HAD superfamily/HAD-like"/>
    <property type="match status" value="1"/>
</dbReference>
<evidence type="ECO:0000256" key="7">
    <source>
        <dbReference type="ARBA" id="ARBA00052005"/>
    </source>
</evidence>
<dbReference type="Gene3D" id="1.10.150.240">
    <property type="entry name" value="Putative phosphatase, domain 2"/>
    <property type="match status" value="1"/>
</dbReference>
<evidence type="ECO:0000256" key="4">
    <source>
        <dbReference type="ARBA" id="ARBA00022801"/>
    </source>
</evidence>
<evidence type="ECO:0000256" key="8">
    <source>
        <dbReference type="ARBA" id="ARBA00056573"/>
    </source>
</evidence>
<evidence type="ECO:0000313" key="10">
    <source>
        <dbReference type="EMBL" id="QDS94947.1"/>
    </source>
</evidence>
<dbReference type="OrthoDB" id="5504491at2"/>
<dbReference type="SUPFAM" id="SSF56784">
    <property type="entry name" value="HAD-like"/>
    <property type="match status" value="1"/>
</dbReference>
<proteinExistence type="inferred from homology"/>
<dbReference type="SFLD" id="SFLDS00003">
    <property type="entry name" value="Haloacid_Dehalogenase"/>
    <property type="match status" value="1"/>
</dbReference>
<comment type="cofactor">
    <cofactor evidence="1">
        <name>Mg(2+)</name>
        <dbReference type="ChEBI" id="CHEBI:18420"/>
    </cofactor>
</comment>
<organism evidence="10 11">
    <name type="scientific">Roseimaritima multifibrata</name>
    <dbReference type="NCBI Taxonomy" id="1930274"/>
    <lineage>
        <taxon>Bacteria</taxon>
        <taxon>Pseudomonadati</taxon>
        <taxon>Planctomycetota</taxon>
        <taxon>Planctomycetia</taxon>
        <taxon>Pirellulales</taxon>
        <taxon>Pirellulaceae</taxon>
        <taxon>Roseimaritima</taxon>
    </lineage>
</organism>
<dbReference type="GO" id="GO:0050194">
    <property type="term" value="F:phosphonoacetaldehyde hydrolase activity"/>
    <property type="evidence" value="ECO:0007669"/>
    <property type="project" value="UniProtKB-EC"/>
</dbReference>
<evidence type="ECO:0000256" key="9">
    <source>
        <dbReference type="ARBA" id="ARBA00066472"/>
    </source>
</evidence>
<dbReference type="HAMAP" id="MF_01375">
    <property type="entry name" value="PhnX"/>
    <property type="match status" value="1"/>
</dbReference>
<dbReference type="Pfam" id="PF00702">
    <property type="entry name" value="Hydrolase"/>
    <property type="match status" value="1"/>
</dbReference>
<dbReference type="InterPro" id="IPR036412">
    <property type="entry name" value="HAD-like_sf"/>
</dbReference>
<evidence type="ECO:0000256" key="6">
    <source>
        <dbReference type="ARBA" id="ARBA00023270"/>
    </source>
</evidence>
<dbReference type="RefSeq" id="WP_145352881.1">
    <property type="nucleotide sequence ID" value="NZ_CP036262.1"/>
</dbReference>
<dbReference type="InterPro" id="IPR050155">
    <property type="entry name" value="HAD-like_hydrolase_sf"/>
</dbReference>
<dbReference type="GO" id="GO:0008967">
    <property type="term" value="F:phosphoglycolate phosphatase activity"/>
    <property type="evidence" value="ECO:0007669"/>
    <property type="project" value="TreeGrafter"/>
</dbReference>
<dbReference type="InterPro" id="IPR023198">
    <property type="entry name" value="PGP-like_dom2"/>
</dbReference>
<comment type="function">
    <text evidence="8">Involved in phosphonate degradation.</text>
</comment>
<reference evidence="10 11" key="1">
    <citation type="submission" date="2019-02" db="EMBL/GenBank/DDBJ databases">
        <title>Deep-cultivation of Planctomycetes and their phenomic and genomic characterization uncovers novel biology.</title>
        <authorList>
            <person name="Wiegand S."/>
            <person name="Jogler M."/>
            <person name="Boedeker C."/>
            <person name="Pinto D."/>
            <person name="Vollmers J."/>
            <person name="Rivas-Marin E."/>
            <person name="Kohn T."/>
            <person name="Peeters S.H."/>
            <person name="Heuer A."/>
            <person name="Rast P."/>
            <person name="Oberbeckmann S."/>
            <person name="Bunk B."/>
            <person name="Jeske O."/>
            <person name="Meyerdierks A."/>
            <person name="Storesund J.E."/>
            <person name="Kallscheuer N."/>
            <person name="Luecker S."/>
            <person name="Lage O.M."/>
            <person name="Pohl T."/>
            <person name="Merkel B.J."/>
            <person name="Hornburger P."/>
            <person name="Mueller R.-W."/>
            <person name="Bruemmer F."/>
            <person name="Labrenz M."/>
            <person name="Spormann A.M."/>
            <person name="Op den Camp H."/>
            <person name="Overmann J."/>
            <person name="Amann R."/>
            <person name="Jetten M.S.M."/>
            <person name="Mascher T."/>
            <person name="Medema M.H."/>
            <person name="Devos D.P."/>
            <person name="Kaster A.-K."/>
            <person name="Ovreas L."/>
            <person name="Rohde M."/>
            <person name="Galperin M.Y."/>
            <person name="Jogler C."/>
        </authorList>
    </citation>
    <scope>NUCLEOTIDE SEQUENCE [LARGE SCALE GENOMIC DNA]</scope>
    <source>
        <strain evidence="10 11">FF011L</strain>
    </source>
</reference>
<accession>A0A517MJI4</accession>
<dbReference type="InterPro" id="IPR023214">
    <property type="entry name" value="HAD_sf"/>
</dbReference>
<comment type="subunit">
    <text evidence="2">Homodimer.</text>
</comment>
<dbReference type="EMBL" id="CP036262">
    <property type="protein sequence ID" value="QDS94947.1"/>
    <property type="molecule type" value="Genomic_DNA"/>
</dbReference>
<dbReference type="PANTHER" id="PTHR43434:SF19">
    <property type="entry name" value="PHOSPHONOACETALDEHYDE HYDROLASE"/>
    <property type="match status" value="1"/>
</dbReference>
<gene>
    <name evidence="10" type="primary">phnX</name>
    <name evidence="10" type="ORF">FF011L_37310</name>
</gene>
<keyword evidence="11" id="KW-1185">Reference proteome</keyword>
<name>A0A517MJI4_9BACT</name>
<dbReference type="PANTHER" id="PTHR43434">
    <property type="entry name" value="PHOSPHOGLYCOLATE PHOSPHATASE"/>
    <property type="match status" value="1"/>
</dbReference>
<dbReference type="AlphaFoldDB" id="A0A517MJI4"/>
<dbReference type="EC" id="3.11.1.1" evidence="9"/>
<evidence type="ECO:0000256" key="3">
    <source>
        <dbReference type="ARBA" id="ARBA00022723"/>
    </source>
</evidence>